<protein>
    <submittedName>
        <fullName evidence="1">Uncharacterized protein</fullName>
    </submittedName>
</protein>
<evidence type="ECO:0000313" key="1">
    <source>
        <dbReference type="EMBL" id="KZS15913.1"/>
    </source>
</evidence>
<accession>A0A164Z3V1</accession>
<name>A0A164Z3V1_9CRUS</name>
<evidence type="ECO:0000313" key="2">
    <source>
        <dbReference type="Proteomes" id="UP000076858"/>
    </source>
</evidence>
<gene>
    <name evidence="1" type="ORF">APZ42_018334</name>
</gene>
<sequence length="89" mass="9803">MQTCNATLNNGLNGSVLSAIRMLCNIVESSNCKASAQTNKYKKILISERDLRNYKFIMNKSTCIQHHFLFLSPLHATNTLNIGASSAIA</sequence>
<keyword evidence="2" id="KW-1185">Reference proteome</keyword>
<organism evidence="1 2">
    <name type="scientific">Daphnia magna</name>
    <dbReference type="NCBI Taxonomy" id="35525"/>
    <lineage>
        <taxon>Eukaryota</taxon>
        <taxon>Metazoa</taxon>
        <taxon>Ecdysozoa</taxon>
        <taxon>Arthropoda</taxon>
        <taxon>Crustacea</taxon>
        <taxon>Branchiopoda</taxon>
        <taxon>Diplostraca</taxon>
        <taxon>Cladocera</taxon>
        <taxon>Anomopoda</taxon>
        <taxon>Daphniidae</taxon>
        <taxon>Daphnia</taxon>
    </lineage>
</organism>
<dbReference type="Proteomes" id="UP000076858">
    <property type="component" value="Unassembled WGS sequence"/>
</dbReference>
<proteinExistence type="predicted"/>
<dbReference type="AlphaFoldDB" id="A0A164Z3V1"/>
<reference evidence="1 2" key="1">
    <citation type="submission" date="2016-03" db="EMBL/GenBank/DDBJ databases">
        <title>EvidentialGene: Evidence-directed Construction of Genes on Genomes.</title>
        <authorList>
            <person name="Gilbert D.G."/>
            <person name="Choi J.-H."/>
            <person name="Mockaitis K."/>
            <person name="Colbourne J."/>
            <person name="Pfrender M."/>
        </authorList>
    </citation>
    <scope>NUCLEOTIDE SEQUENCE [LARGE SCALE GENOMIC DNA]</scope>
    <source>
        <strain evidence="1 2">Xinb3</strain>
        <tissue evidence="1">Complete organism</tissue>
    </source>
</reference>
<comment type="caution">
    <text evidence="1">The sequence shown here is derived from an EMBL/GenBank/DDBJ whole genome shotgun (WGS) entry which is preliminary data.</text>
</comment>
<dbReference type="EMBL" id="LRGB01000781">
    <property type="protein sequence ID" value="KZS15913.1"/>
    <property type="molecule type" value="Genomic_DNA"/>
</dbReference>